<dbReference type="SUPFAM" id="SSF50965">
    <property type="entry name" value="Galactose oxidase, central domain"/>
    <property type="match status" value="1"/>
</dbReference>
<name>A0ABQ4E9C0_9ACTN</name>
<comment type="caution">
    <text evidence="1">The sequence shown here is derived from an EMBL/GenBank/DDBJ whole genome shotgun (WGS) entry which is preliminary data.</text>
</comment>
<proteinExistence type="predicted"/>
<dbReference type="InterPro" id="IPR013431">
    <property type="entry name" value="Delta_60_rpt"/>
</dbReference>
<dbReference type="EMBL" id="BONW01000037">
    <property type="protein sequence ID" value="GIG91331.1"/>
    <property type="molecule type" value="Genomic_DNA"/>
</dbReference>
<keyword evidence="2" id="KW-1185">Reference proteome</keyword>
<dbReference type="Pfam" id="PF17164">
    <property type="entry name" value="DUF5122"/>
    <property type="match status" value="1"/>
</dbReference>
<dbReference type="RefSeq" id="WP_203869728.1">
    <property type="nucleotide sequence ID" value="NZ_BONW01000037.1"/>
</dbReference>
<dbReference type="Proteomes" id="UP000646749">
    <property type="component" value="Unassembled WGS sequence"/>
</dbReference>
<sequence>MSVFGRSTPGRGLAVLALAAICLWSVAPHRPGFAAERSAHGPERVAGPDDARMAAAPGLYAGGTFTRAGGTAVDRLAAWNGTAWSRLGAASSAGPDGSVTALAVYDGDLIAGGSFLTAGGIRVNGIARWDGTAWSPLTGSSGTGVMTTALDYVDALTVFDGDLIVGGQFLRAGGVTVNHVARWDGTEWWPLTGPNGTGVDVPSVWDLAVHDGALIVGGGFGQAGGTAANGIARWTGGAWTTLGTGFNGDVLALAVFDGALVATGGFTQAGGVAANYVAEWTGSGWAALGAGLNAEGRALTVFGAALVVGGTFTGAGGSAANYVARWDGTGWSALGGGTEDIVLAVAVHSGRLVAGGFFLRAGGVVANHVAGWDGTGWSALGGGAAAGTDAGVYALRTV</sequence>
<protein>
    <recommendedName>
        <fullName evidence="3">Cortical protein marker for cell polarity</fullName>
    </recommendedName>
</protein>
<reference evidence="1 2" key="1">
    <citation type="submission" date="2021-01" db="EMBL/GenBank/DDBJ databases">
        <title>Whole genome shotgun sequence of Plantactinospora endophytica NBRC 110450.</title>
        <authorList>
            <person name="Komaki H."/>
            <person name="Tamura T."/>
        </authorList>
    </citation>
    <scope>NUCLEOTIDE SEQUENCE [LARGE SCALE GENOMIC DNA]</scope>
    <source>
        <strain evidence="1 2">NBRC 110450</strain>
    </source>
</reference>
<gene>
    <name evidence="1" type="ORF">Pen02_62670</name>
</gene>
<accession>A0ABQ4E9C0</accession>
<evidence type="ECO:0008006" key="3">
    <source>
        <dbReference type="Google" id="ProtNLM"/>
    </source>
</evidence>
<dbReference type="InterPro" id="IPR011043">
    <property type="entry name" value="Gal_Oxase/kelch_b-propeller"/>
</dbReference>
<evidence type="ECO:0000313" key="1">
    <source>
        <dbReference type="EMBL" id="GIG91331.1"/>
    </source>
</evidence>
<organism evidence="1 2">
    <name type="scientific">Plantactinospora endophytica</name>
    <dbReference type="NCBI Taxonomy" id="673535"/>
    <lineage>
        <taxon>Bacteria</taxon>
        <taxon>Bacillati</taxon>
        <taxon>Actinomycetota</taxon>
        <taxon>Actinomycetes</taxon>
        <taxon>Micromonosporales</taxon>
        <taxon>Micromonosporaceae</taxon>
        <taxon>Plantactinospora</taxon>
    </lineage>
</organism>
<evidence type="ECO:0000313" key="2">
    <source>
        <dbReference type="Proteomes" id="UP000646749"/>
    </source>
</evidence>